<keyword evidence="1" id="KW-1133">Transmembrane helix</keyword>
<accession>A0A8D9FES7</accession>
<keyword evidence="1" id="KW-0472">Membrane</keyword>
<organism evidence="2">
    <name type="scientific">Cacopsylla melanoneura</name>
    <dbReference type="NCBI Taxonomy" id="428564"/>
    <lineage>
        <taxon>Eukaryota</taxon>
        <taxon>Metazoa</taxon>
        <taxon>Ecdysozoa</taxon>
        <taxon>Arthropoda</taxon>
        <taxon>Hexapoda</taxon>
        <taxon>Insecta</taxon>
        <taxon>Pterygota</taxon>
        <taxon>Neoptera</taxon>
        <taxon>Paraneoptera</taxon>
        <taxon>Hemiptera</taxon>
        <taxon>Sternorrhyncha</taxon>
        <taxon>Psylloidea</taxon>
        <taxon>Psyllidae</taxon>
        <taxon>Psyllinae</taxon>
        <taxon>Cacopsylla</taxon>
    </lineage>
</organism>
<reference evidence="2" key="1">
    <citation type="submission" date="2021-05" db="EMBL/GenBank/DDBJ databases">
        <authorList>
            <person name="Alioto T."/>
            <person name="Alioto T."/>
            <person name="Gomez Garrido J."/>
        </authorList>
    </citation>
    <scope>NUCLEOTIDE SEQUENCE</scope>
</reference>
<proteinExistence type="predicted"/>
<dbReference type="AlphaFoldDB" id="A0A8D9FES7"/>
<feature type="transmembrane region" description="Helical" evidence="1">
    <location>
        <begin position="19"/>
        <end position="37"/>
    </location>
</feature>
<evidence type="ECO:0000256" key="1">
    <source>
        <dbReference type="SAM" id="Phobius"/>
    </source>
</evidence>
<evidence type="ECO:0000313" key="2">
    <source>
        <dbReference type="EMBL" id="CAG6786899.1"/>
    </source>
</evidence>
<keyword evidence="1" id="KW-0812">Transmembrane</keyword>
<sequence>MYVSIHNSAIFMFVCHHAILLYSCISSGNIVIFMYFYSGNIAKHFAHFIDKRESRVNDNVHSTLGFSSRGSVGTTKESCLDPGQIFPLTSECPGTSPQHTLVALLARFDIISTMRYVYKFTILTFCDFGITWL</sequence>
<dbReference type="EMBL" id="HBUF01650798">
    <property type="protein sequence ID" value="CAG6786899.1"/>
    <property type="molecule type" value="Transcribed_RNA"/>
</dbReference>
<protein>
    <submittedName>
        <fullName evidence="2">Uncharacterized protein</fullName>
    </submittedName>
</protein>
<name>A0A8D9FES7_9HEMI</name>